<feature type="compositionally biased region" description="Polar residues" evidence="1">
    <location>
        <begin position="289"/>
        <end position="300"/>
    </location>
</feature>
<feature type="region of interest" description="Disordered" evidence="1">
    <location>
        <begin position="280"/>
        <end position="300"/>
    </location>
</feature>
<proteinExistence type="predicted"/>
<keyword evidence="3" id="KW-1185">Reference proteome</keyword>
<comment type="caution">
    <text evidence="2">The sequence shown here is derived from an EMBL/GenBank/DDBJ whole genome shotgun (WGS) entry which is preliminary data.</text>
</comment>
<feature type="non-terminal residue" evidence="2">
    <location>
        <position position="507"/>
    </location>
</feature>
<dbReference type="EMBL" id="MKKU01000737">
    <property type="protein sequence ID" value="RNF03136.1"/>
    <property type="molecule type" value="Genomic_DNA"/>
</dbReference>
<evidence type="ECO:0000256" key="1">
    <source>
        <dbReference type="SAM" id="MobiDB-lite"/>
    </source>
</evidence>
<name>A0A3R7NIJ0_9TRYP</name>
<sequence>MTIEEEGDDFGKSPSPVSYRNAFDFPELSGLVTEGVLDGTAVSKACFEQGTSPVLGVSSAPRVRTEFPSYPTVINLHDTNSAHKARNVAVNLPGDVVSPTAAVVNSSRERLQSSPDSNSISAHVPTPVDDLVGMGPVVPRALTTPRQHSTIAKAITNTADSTSNKATMVAVAAAARAMRSVGPIFVDSDTPRTDGVVSSRCSTANASCQTPSHFPSNRMALKIPFAVEQYPMHLSDKNSSASQEVSFLFDGNRVDGGKSDSSSRCNAGLHHGTRCLAMGHSTEGGKLRPTSSPQLNAPSCPSSKQLLFAKTAPTKTKALKERYPIKVPRKPTNVHGTLQDALRYVPYRAVSLGDESPPVRESSRITTEENVNLAPLYDTANKQSVDKYQLLPMFIQMFPCELRDRTIIVLNRVVEATCGPDIATVVGIEPRSETSFITLVRTNGVWQLIHKLRCRVLMDRHGFWYAENMEQYLRLKEYCESVRRLPQQMRHFQTDGLPCMPLVVELS</sequence>
<dbReference type="OrthoDB" id="266798at2759"/>
<accession>A0A3R7NIJ0</accession>
<dbReference type="AlphaFoldDB" id="A0A3R7NIJ0"/>
<organism evidence="2 3">
    <name type="scientific">Trypanosoma conorhini</name>
    <dbReference type="NCBI Taxonomy" id="83891"/>
    <lineage>
        <taxon>Eukaryota</taxon>
        <taxon>Discoba</taxon>
        <taxon>Euglenozoa</taxon>
        <taxon>Kinetoplastea</taxon>
        <taxon>Metakinetoplastina</taxon>
        <taxon>Trypanosomatida</taxon>
        <taxon>Trypanosomatidae</taxon>
        <taxon>Trypanosoma</taxon>
    </lineage>
</organism>
<dbReference type="RefSeq" id="XP_029224790.1">
    <property type="nucleotide sequence ID" value="XM_029375098.1"/>
</dbReference>
<evidence type="ECO:0000313" key="2">
    <source>
        <dbReference type="EMBL" id="RNF03136.1"/>
    </source>
</evidence>
<protein>
    <submittedName>
        <fullName evidence="2">Uncharacterized protein</fullName>
    </submittedName>
</protein>
<feature type="compositionally biased region" description="Polar residues" evidence="1">
    <location>
        <begin position="112"/>
        <end position="121"/>
    </location>
</feature>
<dbReference type="Proteomes" id="UP000284403">
    <property type="component" value="Unassembled WGS sequence"/>
</dbReference>
<evidence type="ECO:0000313" key="3">
    <source>
        <dbReference type="Proteomes" id="UP000284403"/>
    </source>
</evidence>
<dbReference type="GeneID" id="40321854"/>
<gene>
    <name evidence="2" type="ORF">Tco025E_08243</name>
</gene>
<reference evidence="2 3" key="1">
    <citation type="journal article" date="2018" name="BMC Genomics">
        <title>Genomic comparison of Trypanosoma conorhini and Trypanosoma rangeli to Trypanosoma cruzi strains of high and low virulence.</title>
        <authorList>
            <person name="Bradwell K.R."/>
            <person name="Koparde V.N."/>
            <person name="Matveyev A.V."/>
            <person name="Serrano M.G."/>
            <person name="Alves J.M."/>
            <person name="Parikh H."/>
            <person name="Huang B."/>
            <person name="Lee V."/>
            <person name="Espinosa-Alvarez O."/>
            <person name="Ortiz P.A."/>
            <person name="Costa-Martins A.G."/>
            <person name="Teixeira M.M."/>
            <person name="Buck G.A."/>
        </authorList>
    </citation>
    <scope>NUCLEOTIDE SEQUENCE [LARGE SCALE GENOMIC DNA]</scope>
    <source>
        <strain evidence="2 3">025E</strain>
    </source>
</reference>
<feature type="region of interest" description="Disordered" evidence="1">
    <location>
        <begin position="105"/>
        <end position="127"/>
    </location>
</feature>